<reference evidence="3" key="1">
    <citation type="journal article" date="2014" name="Int. J. Syst. Evol. Microbiol.">
        <title>Complete genome sequence of Corynebacterium casei LMG S-19264T (=DSM 44701T), isolated from a smear-ripened cheese.</title>
        <authorList>
            <consortium name="US DOE Joint Genome Institute (JGI-PGF)"/>
            <person name="Walter F."/>
            <person name="Albersmeier A."/>
            <person name="Kalinowski J."/>
            <person name="Ruckert C."/>
        </authorList>
    </citation>
    <scope>NUCLEOTIDE SEQUENCE</scope>
    <source>
        <strain evidence="3">KCTC 23430</strain>
    </source>
</reference>
<dbReference type="InterPro" id="IPR049492">
    <property type="entry name" value="BD-FAE-like_dom"/>
</dbReference>
<gene>
    <name evidence="3" type="ORF">GCM10007053_03850</name>
</gene>
<keyword evidence="1" id="KW-0378">Hydrolase</keyword>
<proteinExistence type="predicted"/>
<dbReference type="EMBL" id="BMYM01000001">
    <property type="protein sequence ID" value="GHD26661.1"/>
    <property type="molecule type" value="Genomic_DNA"/>
</dbReference>
<comment type="caution">
    <text evidence="3">The sequence shown here is derived from an EMBL/GenBank/DDBJ whole genome shotgun (WGS) entry which is preliminary data.</text>
</comment>
<name>A0A918XDT4_9GAMM</name>
<accession>A0A918XDT4</accession>
<dbReference type="Proteomes" id="UP000644693">
    <property type="component" value="Unassembled WGS sequence"/>
</dbReference>
<dbReference type="Gene3D" id="3.40.50.1820">
    <property type="entry name" value="alpha/beta hydrolase"/>
    <property type="match status" value="1"/>
</dbReference>
<dbReference type="AlphaFoldDB" id="A0A918XDT4"/>
<evidence type="ECO:0000256" key="1">
    <source>
        <dbReference type="ARBA" id="ARBA00022801"/>
    </source>
</evidence>
<evidence type="ECO:0000313" key="3">
    <source>
        <dbReference type="EMBL" id="GHD26661.1"/>
    </source>
</evidence>
<evidence type="ECO:0000313" key="4">
    <source>
        <dbReference type="Proteomes" id="UP000644693"/>
    </source>
</evidence>
<protein>
    <recommendedName>
        <fullName evidence="2">BD-FAE-like domain-containing protein</fullName>
    </recommendedName>
</protein>
<keyword evidence="4" id="KW-1185">Reference proteome</keyword>
<dbReference type="PANTHER" id="PTHR48081">
    <property type="entry name" value="AB HYDROLASE SUPERFAMILY PROTEIN C4A8.06C"/>
    <property type="match status" value="1"/>
</dbReference>
<dbReference type="Pfam" id="PF20434">
    <property type="entry name" value="BD-FAE"/>
    <property type="match status" value="1"/>
</dbReference>
<sequence>MFIHGGGFTGGTKTKPEIVAMADFFASRGWVFASVDYRTTEELGSIQGLSREDVLTFYHGIAPREWIEFALQGAETPKQFQQAIALYAAQRDVKAALRWMMANADGYRFNSEFITVGGASAGAVAAITLGISNLEDFRDEILINDDPTLSTTNLIEAYVVKSLVYFWGSNTKLEAFESVYGLNRYDGSDPELFMAHGTEDMNPGTPFSEAIELQEIYDPLGVDTQLVPLEGAGHGAWDAEVGGKGLFELTFDFLVERQNLAIE</sequence>
<feature type="domain" description="BD-FAE-like" evidence="2">
    <location>
        <begin position="87"/>
        <end position="141"/>
    </location>
</feature>
<dbReference type="SUPFAM" id="SSF53474">
    <property type="entry name" value="alpha/beta-Hydrolases"/>
    <property type="match status" value="1"/>
</dbReference>
<reference evidence="3" key="2">
    <citation type="submission" date="2020-09" db="EMBL/GenBank/DDBJ databases">
        <authorList>
            <person name="Sun Q."/>
            <person name="Kim S."/>
        </authorList>
    </citation>
    <scope>NUCLEOTIDE SEQUENCE</scope>
    <source>
        <strain evidence="3">KCTC 23430</strain>
    </source>
</reference>
<dbReference type="InterPro" id="IPR050300">
    <property type="entry name" value="GDXG_lipolytic_enzyme"/>
</dbReference>
<evidence type="ECO:0000259" key="2">
    <source>
        <dbReference type="Pfam" id="PF20434"/>
    </source>
</evidence>
<dbReference type="GO" id="GO:0016787">
    <property type="term" value="F:hydrolase activity"/>
    <property type="evidence" value="ECO:0007669"/>
    <property type="project" value="UniProtKB-KW"/>
</dbReference>
<dbReference type="InterPro" id="IPR029058">
    <property type="entry name" value="AB_hydrolase_fold"/>
</dbReference>
<organism evidence="3 4">
    <name type="scientific">Parahalioglobus pacificus</name>
    <dbReference type="NCBI Taxonomy" id="930806"/>
    <lineage>
        <taxon>Bacteria</taxon>
        <taxon>Pseudomonadati</taxon>
        <taxon>Pseudomonadota</taxon>
        <taxon>Gammaproteobacteria</taxon>
        <taxon>Cellvibrionales</taxon>
        <taxon>Halieaceae</taxon>
        <taxon>Parahalioglobus</taxon>
    </lineage>
</organism>